<evidence type="ECO:0000256" key="9">
    <source>
        <dbReference type="ARBA" id="ARBA00023136"/>
    </source>
</evidence>
<accession>A0ABS8SIK9</accession>
<evidence type="ECO:0000256" key="3">
    <source>
        <dbReference type="ARBA" id="ARBA00022448"/>
    </source>
</evidence>
<evidence type="ECO:0000259" key="11">
    <source>
        <dbReference type="Pfam" id="PF04678"/>
    </source>
</evidence>
<comment type="caution">
    <text evidence="12">The sequence shown here is derived from an EMBL/GenBank/DDBJ whole genome shotgun (WGS) entry which is preliminary data.</text>
</comment>
<organism evidence="12 13">
    <name type="scientific">Datura stramonium</name>
    <name type="common">Jimsonweed</name>
    <name type="synonym">Common thornapple</name>
    <dbReference type="NCBI Taxonomy" id="4076"/>
    <lineage>
        <taxon>Eukaryota</taxon>
        <taxon>Viridiplantae</taxon>
        <taxon>Streptophyta</taxon>
        <taxon>Embryophyta</taxon>
        <taxon>Tracheophyta</taxon>
        <taxon>Spermatophyta</taxon>
        <taxon>Magnoliopsida</taxon>
        <taxon>eudicotyledons</taxon>
        <taxon>Gunneridae</taxon>
        <taxon>Pentapetalae</taxon>
        <taxon>asterids</taxon>
        <taxon>lamiids</taxon>
        <taxon>Solanales</taxon>
        <taxon>Solanaceae</taxon>
        <taxon>Solanoideae</taxon>
        <taxon>Datureae</taxon>
        <taxon>Datura</taxon>
    </lineage>
</organism>
<evidence type="ECO:0000256" key="1">
    <source>
        <dbReference type="ARBA" id="ARBA00004141"/>
    </source>
</evidence>
<dbReference type="PANTHER" id="PTHR13462">
    <property type="entry name" value="CALCIUM UNIPORTER PROTEIN, MITOCHONDRIAL"/>
    <property type="match status" value="1"/>
</dbReference>
<dbReference type="InterPro" id="IPR039055">
    <property type="entry name" value="MCU_fam"/>
</dbReference>
<evidence type="ECO:0000313" key="12">
    <source>
        <dbReference type="EMBL" id="MCD7458738.1"/>
    </source>
</evidence>
<evidence type="ECO:0000256" key="7">
    <source>
        <dbReference type="ARBA" id="ARBA00022989"/>
    </source>
</evidence>
<evidence type="ECO:0000256" key="8">
    <source>
        <dbReference type="ARBA" id="ARBA00023065"/>
    </source>
</evidence>
<dbReference type="EMBL" id="JACEIK010000537">
    <property type="protein sequence ID" value="MCD7458738.1"/>
    <property type="molecule type" value="Genomic_DNA"/>
</dbReference>
<keyword evidence="4" id="KW-0109">Calcium transport</keyword>
<evidence type="ECO:0000256" key="2">
    <source>
        <dbReference type="ARBA" id="ARBA00005653"/>
    </source>
</evidence>
<gene>
    <name evidence="12" type="ORF">HAX54_039012</name>
</gene>
<evidence type="ECO:0000256" key="10">
    <source>
        <dbReference type="SAM" id="Phobius"/>
    </source>
</evidence>
<evidence type="ECO:0000256" key="6">
    <source>
        <dbReference type="ARBA" id="ARBA00022837"/>
    </source>
</evidence>
<dbReference type="Pfam" id="PF04678">
    <property type="entry name" value="MCU"/>
    <property type="match status" value="1"/>
</dbReference>
<sequence>MSMAFKKTLPQRIFSAYKFSAPSLTTCRIASSFMVLAESPVLYSSSPDKITNPNPRRFLHHSVASLPEIRRRSLPTAEKLREKLRRMDIIITTRDRIGFLPPRAPPRLESSDVVGSVADARKILRLSQLEMLKLRLRKMEKSWILCSEFNQICKETCLNDDQGLEFAKKLDESGDVIVLGNVVFLRPDQVVRAMQELMPMHQNHDTETMKELQQMEEQKTSIDKKAESLVRREMWFGLGCFAIQTTAFVRFTFWDLTWDVMEPICFYLTSTYFMAAYFFFLKTSKEPSFEGFFQARFSTKQKRLMKVHNFDLQRYNELRRAHYPHSSPVNW</sequence>
<keyword evidence="13" id="KW-1185">Reference proteome</keyword>
<keyword evidence="3" id="KW-0813">Transport</keyword>
<keyword evidence="6" id="KW-0106">Calcium</keyword>
<feature type="domain" description="Calcium uniporter protein C-terminal" evidence="11">
    <location>
        <begin position="161"/>
        <end position="318"/>
    </location>
</feature>
<name>A0ABS8SIK9_DATST</name>
<evidence type="ECO:0000256" key="4">
    <source>
        <dbReference type="ARBA" id="ARBA00022568"/>
    </source>
</evidence>
<keyword evidence="5 10" id="KW-0812">Transmembrane</keyword>
<comment type="similarity">
    <text evidence="2">Belongs to the MCU (TC 1.A.77) family.</text>
</comment>
<reference evidence="12 13" key="1">
    <citation type="journal article" date="2021" name="BMC Genomics">
        <title>Datura genome reveals duplications of psychoactive alkaloid biosynthetic genes and high mutation rate following tissue culture.</title>
        <authorList>
            <person name="Rajewski A."/>
            <person name="Carter-House D."/>
            <person name="Stajich J."/>
            <person name="Litt A."/>
        </authorList>
    </citation>
    <scope>NUCLEOTIDE SEQUENCE [LARGE SCALE GENOMIC DNA]</scope>
    <source>
        <strain evidence="12">AR-01</strain>
    </source>
</reference>
<dbReference type="Proteomes" id="UP000823775">
    <property type="component" value="Unassembled WGS sequence"/>
</dbReference>
<proteinExistence type="inferred from homology"/>
<evidence type="ECO:0000256" key="5">
    <source>
        <dbReference type="ARBA" id="ARBA00022692"/>
    </source>
</evidence>
<keyword evidence="9 10" id="KW-0472">Membrane</keyword>
<feature type="transmembrane region" description="Helical" evidence="10">
    <location>
        <begin position="260"/>
        <end position="280"/>
    </location>
</feature>
<keyword evidence="8" id="KW-0406">Ion transport</keyword>
<feature type="transmembrane region" description="Helical" evidence="10">
    <location>
        <begin position="234"/>
        <end position="254"/>
    </location>
</feature>
<evidence type="ECO:0000313" key="13">
    <source>
        <dbReference type="Proteomes" id="UP000823775"/>
    </source>
</evidence>
<keyword evidence="7 10" id="KW-1133">Transmembrane helix</keyword>
<dbReference type="PANTHER" id="PTHR13462:SF48">
    <property type="entry name" value="CALCIUM UNIPORTER PROTEIN"/>
    <property type="match status" value="1"/>
</dbReference>
<comment type="subcellular location">
    <subcellularLocation>
        <location evidence="1">Membrane</location>
        <topology evidence="1">Multi-pass membrane protein</topology>
    </subcellularLocation>
</comment>
<protein>
    <recommendedName>
        <fullName evidence="11">Calcium uniporter protein C-terminal domain-containing protein</fullName>
    </recommendedName>
</protein>
<dbReference type="InterPro" id="IPR006769">
    <property type="entry name" value="MCU_C"/>
</dbReference>